<sequence>MATRDQLSGPDSLAPGRQSDPWDAFGRDLSRLLRDPTAVGALEFSAPGNGTDGQDRCLLQRAGDESAWVSLRPGSETLIEEMIVWNDRSEPDELARAVMEACRDRLGVPHPQLLTLRGEGTLGRRTGPLRLVRTDSVPVGQDPADDPSPVDVAVEVSDHEDARDRYEALVERVTGHPCVVDDDGHLVFDHVGHQIHIEFREDLPYAHIRAWVARGVRSRAEAALEIARLNLADPHTTWVLDGRHVLQRTTVPVSPFLPRHAQGALEHFLYTFACTRDQIAHKLGPR</sequence>
<dbReference type="InterPro" id="IPR054343">
    <property type="entry name" value="TY-Chap_M"/>
</dbReference>
<evidence type="ECO:0000256" key="1">
    <source>
        <dbReference type="SAM" id="MobiDB-lite"/>
    </source>
</evidence>
<keyword evidence="4" id="KW-1185">Reference proteome</keyword>
<dbReference type="Proteomes" id="UP001589700">
    <property type="component" value="Unassembled WGS sequence"/>
</dbReference>
<gene>
    <name evidence="3" type="ORF">ACFFVD_03985</name>
</gene>
<evidence type="ECO:0000313" key="3">
    <source>
        <dbReference type="EMBL" id="MFB9258952.1"/>
    </source>
</evidence>
<dbReference type="RefSeq" id="WP_241730310.1">
    <property type="nucleotide sequence ID" value="NZ_JAALDM010000235.1"/>
</dbReference>
<organism evidence="3 4">
    <name type="scientific">Dietzia aerolata</name>
    <dbReference type="NCBI Taxonomy" id="595984"/>
    <lineage>
        <taxon>Bacteria</taxon>
        <taxon>Bacillati</taxon>
        <taxon>Actinomycetota</taxon>
        <taxon>Actinomycetes</taxon>
        <taxon>Mycobacteriales</taxon>
        <taxon>Dietziaceae</taxon>
        <taxon>Dietzia</taxon>
    </lineage>
</organism>
<accession>A0ABV5JNH6</accession>
<dbReference type="EMBL" id="JBHMDY010000002">
    <property type="protein sequence ID" value="MFB9258952.1"/>
    <property type="molecule type" value="Genomic_DNA"/>
</dbReference>
<protein>
    <recommendedName>
        <fullName evidence="2">TY-Chap central domain-containing protein</fullName>
    </recommendedName>
</protein>
<dbReference type="Pfam" id="PF22551">
    <property type="entry name" value="TY-Chap1"/>
    <property type="match status" value="1"/>
</dbReference>
<feature type="domain" description="TY-Chap central" evidence="2">
    <location>
        <begin position="163"/>
        <end position="284"/>
    </location>
</feature>
<comment type="caution">
    <text evidence="3">The sequence shown here is derived from an EMBL/GenBank/DDBJ whole genome shotgun (WGS) entry which is preliminary data.</text>
</comment>
<proteinExistence type="predicted"/>
<evidence type="ECO:0000313" key="4">
    <source>
        <dbReference type="Proteomes" id="UP001589700"/>
    </source>
</evidence>
<feature type="region of interest" description="Disordered" evidence="1">
    <location>
        <begin position="1"/>
        <end position="24"/>
    </location>
</feature>
<evidence type="ECO:0000259" key="2">
    <source>
        <dbReference type="Pfam" id="PF22551"/>
    </source>
</evidence>
<reference evidence="3 4" key="1">
    <citation type="submission" date="2024-09" db="EMBL/GenBank/DDBJ databases">
        <authorList>
            <person name="Sun Q."/>
            <person name="Mori K."/>
        </authorList>
    </citation>
    <scope>NUCLEOTIDE SEQUENCE [LARGE SCALE GENOMIC DNA]</scope>
    <source>
        <strain evidence="3 4">CCM 7659</strain>
    </source>
</reference>
<name>A0ABV5JNH6_9ACTN</name>